<gene>
    <name evidence="8" type="ORF">PCOR1329_LOCUS23994</name>
</gene>
<comment type="catalytic activity">
    <reaction evidence="1 5">
        <text>[protein]-peptidylproline (omega=180) = [protein]-peptidylproline (omega=0)</text>
        <dbReference type="Rhea" id="RHEA:16237"/>
        <dbReference type="Rhea" id="RHEA-COMP:10747"/>
        <dbReference type="Rhea" id="RHEA-COMP:10748"/>
        <dbReference type="ChEBI" id="CHEBI:83833"/>
        <dbReference type="ChEBI" id="CHEBI:83834"/>
        <dbReference type="EC" id="5.2.1.8"/>
    </reaction>
</comment>
<evidence type="ECO:0000256" key="6">
    <source>
        <dbReference type="SAM" id="MobiDB-lite"/>
    </source>
</evidence>
<accession>A0ABN9RV06</accession>
<evidence type="ECO:0000256" key="1">
    <source>
        <dbReference type="ARBA" id="ARBA00000971"/>
    </source>
</evidence>
<keyword evidence="9" id="KW-1185">Reference proteome</keyword>
<keyword evidence="4 5" id="KW-0413">Isomerase</keyword>
<protein>
    <recommendedName>
        <fullName evidence="2 5">peptidylprolyl isomerase</fullName>
        <ecNumber evidence="2 5">5.2.1.8</ecNumber>
    </recommendedName>
</protein>
<evidence type="ECO:0000313" key="8">
    <source>
        <dbReference type="EMBL" id="CAK0823163.1"/>
    </source>
</evidence>
<organism evidence="8 9">
    <name type="scientific">Prorocentrum cordatum</name>
    <dbReference type="NCBI Taxonomy" id="2364126"/>
    <lineage>
        <taxon>Eukaryota</taxon>
        <taxon>Sar</taxon>
        <taxon>Alveolata</taxon>
        <taxon>Dinophyceae</taxon>
        <taxon>Prorocentrales</taxon>
        <taxon>Prorocentraceae</taxon>
        <taxon>Prorocentrum</taxon>
    </lineage>
</organism>
<evidence type="ECO:0000259" key="7">
    <source>
        <dbReference type="PROSITE" id="PS50059"/>
    </source>
</evidence>
<dbReference type="Proteomes" id="UP001189429">
    <property type="component" value="Unassembled WGS sequence"/>
</dbReference>
<dbReference type="InterPro" id="IPR050689">
    <property type="entry name" value="FKBP-type_PPIase"/>
</dbReference>
<dbReference type="EC" id="5.2.1.8" evidence="2 5"/>
<dbReference type="PANTHER" id="PTHR10516">
    <property type="entry name" value="PEPTIDYL-PROLYL CIS-TRANS ISOMERASE"/>
    <property type="match status" value="1"/>
</dbReference>
<reference evidence="8" key="1">
    <citation type="submission" date="2023-10" db="EMBL/GenBank/DDBJ databases">
        <authorList>
            <person name="Chen Y."/>
            <person name="Shah S."/>
            <person name="Dougan E. K."/>
            <person name="Thang M."/>
            <person name="Chan C."/>
        </authorList>
    </citation>
    <scope>NUCLEOTIDE SEQUENCE [LARGE SCALE GENOMIC DNA]</scope>
</reference>
<dbReference type="Pfam" id="PF00254">
    <property type="entry name" value="FKBP_C"/>
    <property type="match status" value="1"/>
</dbReference>
<dbReference type="InterPro" id="IPR046357">
    <property type="entry name" value="PPIase_dom_sf"/>
</dbReference>
<comment type="caution">
    <text evidence="8">The sequence shown here is derived from an EMBL/GenBank/DDBJ whole genome shotgun (WGS) entry which is preliminary data.</text>
</comment>
<dbReference type="SUPFAM" id="SSF54534">
    <property type="entry name" value="FKBP-like"/>
    <property type="match status" value="1"/>
</dbReference>
<sequence length="212" mass="22584">GVARRALLLRRRRRRGILDGGRGPPIPVAEQRAVMGVEREVIEEGDGRTYPKRGDVVTIHYTGRLSASGQKFDSSLDRGRPFETEIGVGRVIRGWDAAVPLMSLGEKAKLRISSDFAYGSTGIGGGMIPPNSDLEFEVELLKISSPGAAGPGRARRGGGPGDGGPADAGPAGRHSEGRPRIRGCGRYRRRSGPSTSATRWRCTGCSPRQPVS</sequence>
<evidence type="ECO:0000256" key="3">
    <source>
        <dbReference type="ARBA" id="ARBA00023110"/>
    </source>
</evidence>
<dbReference type="EMBL" id="CAUYUJ010008202">
    <property type="protein sequence ID" value="CAK0823163.1"/>
    <property type="molecule type" value="Genomic_DNA"/>
</dbReference>
<keyword evidence="3 5" id="KW-0697">Rotamase</keyword>
<name>A0ABN9RV06_9DINO</name>
<dbReference type="PROSITE" id="PS50059">
    <property type="entry name" value="FKBP_PPIASE"/>
    <property type="match status" value="1"/>
</dbReference>
<dbReference type="PANTHER" id="PTHR10516:SF443">
    <property type="entry name" value="FK506-BINDING PROTEIN 59-RELATED"/>
    <property type="match status" value="1"/>
</dbReference>
<dbReference type="Gene3D" id="3.10.50.40">
    <property type="match status" value="1"/>
</dbReference>
<dbReference type="InterPro" id="IPR001179">
    <property type="entry name" value="PPIase_FKBP_dom"/>
</dbReference>
<feature type="compositionally biased region" description="Gly residues" evidence="6">
    <location>
        <begin position="157"/>
        <end position="166"/>
    </location>
</feature>
<evidence type="ECO:0000313" key="9">
    <source>
        <dbReference type="Proteomes" id="UP001189429"/>
    </source>
</evidence>
<feature type="non-terminal residue" evidence="8">
    <location>
        <position position="1"/>
    </location>
</feature>
<feature type="compositionally biased region" description="Basic residues" evidence="6">
    <location>
        <begin position="180"/>
        <end position="191"/>
    </location>
</feature>
<evidence type="ECO:0000256" key="2">
    <source>
        <dbReference type="ARBA" id="ARBA00013194"/>
    </source>
</evidence>
<feature type="region of interest" description="Disordered" evidence="6">
    <location>
        <begin position="145"/>
        <end position="212"/>
    </location>
</feature>
<feature type="domain" description="PPIase FKBP-type" evidence="7">
    <location>
        <begin position="54"/>
        <end position="144"/>
    </location>
</feature>
<proteinExistence type="predicted"/>
<evidence type="ECO:0000256" key="5">
    <source>
        <dbReference type="PROSITE-ProRule" id="PRU00277"/>
    </source>
</evidence>
<evidence type="ECO:0000256" key="4">
    <source>
        <dbReference type="ARBA" id="ARBA00023235"/>
    </source>
</evidence>